<reference evidence="1 2" key="1">
    <citation type="submission" date="2019-03" db="EMBL/GenBank/DDBJ databases">
        <title>Genomic Encyclopedia of Archaeal and Bacterial Type Strains, Phase II (KMG-II): from individual species to whole genera.</title>
        <authorList>
            <person name="Goeker M."/>
        </authorList>
    </citation>
    <scope>NUCLEOTIDE SEQUENCE [LARGE SCALE GENOMIC DNA]</scope>
    <source>
        <strain evidence="1 2">ATCC 25309</strain>
    </source>
</reference>
<evidence type="ECO:0000313" key="2">
    <source>
        <dbReference type="Proteomes" id="UP000295662"/>
    </source>
</evidence>
<keyword evidence="2" id="KW-1185">Reference proteome</keyword>
<name>A0A4R7S6J3_9BACT</name>
<comment type="caution">
    <text evidence="1">The sequence shown here is derived from an EMBL/GenBank/DDBJ whole genome shotgun (WGS) entry which is preliminary data.</text>
</comment>
<accession>A0A4R7S6J3</accession>
<proteinExistence type="predicted"/>
<dbReference type="EMBL" id="SOCA01000002">
    <property type="protein sequence ID" value="TDU73306.1"/>
    <property type="molecule type" value="Genomic_DNA"/>
</dbReference>
<gene>
    <name evidence="1" type="ORF">EI77_01776</name>
</gene>
<organism evidence="1 2">
    <name type="scientific">Prosthecobacter fusiformis</name>
    <dbReference type="NCBI Taxonomy" id="48464"/>
    <lineage>
        <taxon>Bacteria</taxon>
        <taxon>Pseudomonadati</taxon>
        <taxon>Verrucomicrobiota</taxon>
        <taxon>Verrucomicrobiia</taxon>
        <taxon>Verrucomicrobiales</taxon>
        <taxon>Verrucomicrobiaceae</taxon>
        <taxon>Prosthecobacter</taxon>
    </lineage>
</organism>
<sequence>MIMVELSAHYFWKRSKATLMKAREYVPDLGYVGWIVSAVSRPYRALGNCGGVVPLFPGLCSLRLVCPGLRCLAPLGLMWDAYTTAW</sequence>
<dbReference type="AlphaFoldDB" id="A0A4R7S6J3"/>
<evidence type="ECO:0000313" key="1">
    <source>
        <dbReference type="EMBL" id="TDU73306.1"/>
    </source>
</evidence>
<protein>
    <submittedName>
        <fullName evidence="1">Uncharacterized protein</fullName>
    </submittedName>
</protein>
<dbReference type="Proteomes" id="UP000295662">
    <property type="component" value="Unassembled WGS sequence"/>
</dbReference>